<accession>A0A9D1DNI5</accession>
<dbReference type="InterPro" id="IPR017853">
    <property type="entry name" value="GH"/>
</dbReference>
<evidence type="ECO:0000313" key="5">
    <source>
        <dbReference type="EMBL" id="HIR56027.1"/>
    </source>
</evidence>
<name>A0A9D1DNI5_9FIRM</name>
<dbReference type="Gene3D" id="2.60.40.10">
    <property type="entry name" value="Immunoglobulins"/>
    <property type="match status" value="1"/>
</dbReference>
<evidence type="ECO:0000256" key="1">
    <source>
        <dbReference type="ARBA" id="ARBA00008061"/>
    </source>
</evidence>
<dbReference type="Gene3D" id="3.20.20.80">
    <property type="entry name" value="Glycosidases"/>
    <property type="match status" value="1"/>
</dbReference>
<keyword evidence="3" id="KW-0326">Glycosidase</keyword>
<proteinExistence type="inferred from homology"/>
<dbReference type="InterPro" id="IPR013780">
    <property type="entry name" value="Glyco_hydro_b"/>
</dbReference>
<evidence type="ECO:0000259" key="4">
    <source>
        <dbReference type="SMART" id="SM00642"/>
    </source>
</evidence>
<evidence type="ECO:0000256" key="2">
    <source>
        <dbReference type="ARBA" id="ARBA00022801"/>
    </source>
</evidence>
<dbReference type="PANTHER" id="PTHR10357">
    <property type="entry name" value="ALPHA-AMYLASE FAMILY MEMBER"/>
    <property type="match status" value="1"/>
</dbReference>
<organism evidence="5 6">
    <name type="scientific">Candidatus Scatomorpha intestinigallinarum</name>
    <dbReference type="NCBI Taxonomy" id="2840923"/>
    <lineage>
        <taxon>Bacteria</taxon>
        <taxon>Bacillati</taxon>
        <taxon>Bacillota</taxon>
        <taxon>Clostridia</taxon>
        <taxon>Eubacteriales</taxon>
        <taxon>Candidatus Scatomorpha</taxon>
    </lineage>
</organism>
<dbReference type="PANTHER" id="PTHR10357:SF210">
    <property type="entry name" value="MALTODEXTRIN GLUCOSIDASE"/>
    <property type="match status" value="1"/>
</dbReference>
<dbReference type="InterPro" id="IPR014756">
    <property type="entry name" value="Ig_E-set"/>
</dbReference>
<evidence type="ECO:0000256" key="3">
    <source>
        <dbReference type="ARBA" id="ARBA00023295"/>
    </source>
</evidence>
<dbReference type="InterPro" id="IPR004185">
    <property type="entry name" value="Glyco_hydro_13_lg-like_dom"/>
</dbReference>
<dbReference type="Proteomes" id="UP000824238">
    <property type="component" value="Unassembled WGS sequence"/>
</dbReference>
<dbReference type="Gene3D" id="2.60.40.1180">
    <property type="entry name" value="Golgi alpha-mannosidase II"/>
    <property type="match status" value="1"/>
</dbReference>
<gene>
    <name evidence="5" type="ORF">IAD36_10595</name>
</gene>
<comment type="caution">
    <text evidence="5">The sequence shown here is derived from an EMBL/GenBank/DDBJ whole genome shotgun (WGS) entry which is preliminary data.</text>
</comment>
<dbReference type="InterPro" id="IPR045857">
    <property type="entry name" value="O16G_dom_2"/>
</dbReference>
<keyword evidence="2 5" id="KW-0378">Hydrolase</keyword>
<dbReference type="SUPFAM" id="SSF51011">
    <property type="entry name" value="Glycosyl hydrolase domain"/>
    <property type="match status" value="1"/>
</dbReference>
<dbReference type="CDD" id="cd11338">
    <property type="entry name" value="AmyAc_CMD"/>
    <property type="match status" value="1"/>
</dbReference>
<dbReference type="GO" id="GO:0005975">
    <property type="term" value="P:carbohydrate metabolic process"/>
    <property type="evidence" value="ECO:0007669"/>
    <property type="project" value="InterPro"/>
</dbReference>
<dbReference type="SUPFAM" id="SSF51445">
    <property type="entry name" value="(Trans)glycosidases"/>
    <property type="match status" value="1"/>
</dbReference>
<dbReference type="SMART" id="SM00642">
    <property type="entry name" value="Aamy"/>
    <property type="match status" value="1"/>
</dbReference>
<feature type="domain" description="Glycosyl hydrolase family 13 catalytic" evidence="4">
    <location>
        <begin position="137"/>
        <end position="495"/>
    </location>
</feature>
<dbReference type="InterPro" id="IPR013783">
    <property type="entry name" value="Ig-like_fold"/>
</dbReference>
<sequence length="571" mass="64788">MRKDAIIHRPMSEYAFGLDEDTTVFRLRCASGGIAACTLWYGDTACPDTPVRFTPAPMSLAAEGEDCDWWEARLNGAYHRLYYYFELTDGVERLFYSGGLFLESPSAERADYFKLPFNHRADIARTPDWAVDAVVYNIFPDSFAASRRSLPGAGCERSFGGAPCRSRLGGTLEGIRLNLDYIAALGANCIYLNPIFAAGEYHKYDTIDYFHIDPCLGTDEDLRALVDEAHARGLRVILDGVFNHCGARFFAFRDVLERQEKSAYASWFYRLEFPVRVPEEGERPGYECFAYERRMPKLDTSNPEVRDYLCRVGEHWIREYGTDGWRLDVADEIDDGFWREFRRRVKAVKPEALLIGEVWSDARHWLMGDMLDSAMNYEFRRHCRAFFAEGEVDAHTFAGRCSDMLMQQKPSAASVMLNILDSHDVPRFLSLCGGDEARLRLAVLFMFCFPGMPCVFYGDELGVTGVTEAEYRRAMPWERESETLRAFYSEAAALRREAPCLRRGDLHVLYAERGRGLLVFERSLGSERTLVCINASAQPCRLPEISGNPVFSSGWEPGGLAPLSFAVFKGD</sequence>
<dbReference type="AlphaFoldDB" id="A0A9D1DNI5"/>
<dbReference type="GO" id="GO:0004553">
    <property type="term" value="F:hydrolase activity, hydrolyzing O-glycosyl compounds"/>
    <property type="evidence" value="ECO:0007669"/>
    <property type="project" value="InterPro"/>
</dbReference>
<dbReference type="EMBL" id="DVHH01000257">
    <property type="protein sequence ID" value="HIR56027.1"/>
    <property type="molecule type" value="Genomic_DNA"/>
</dbReference>
<evidence type="ECO:0000313" key="6">
    <source>
        <dbReference type="Proteomes" id="UP000824238"/>
    </source>
</evidence>
<dbReference type="CDD" id="cd02857">
    <property type="entry name" value="E_set_CDase_PDE_N"/>
    <property type="match status" value="1"/>
</dbReference>
<reference evidence="5" key="1">
    <citation type="submission" date="2020-10" db="EMBL/GenBank/DDBJ databases">
        <authorList>
            <person name="Gilroy R."/>
        </authorList>
    </citation>
    <scope>NUCLEOTIDE SEQUENCE</scope>
    <source>
        <strain evidence="5">ChiGjej3B3-7149</strain>
    </source>
</reference>
<dbReference type="Pfam" id="PF02903">
    <property type="entry name" value="Alpha-amylase_N"/>
    <property type="match status" value="1"/>
</dbReference>
<dbReference type="Pfam" id="PF00128">
    <property type="entry name" value="Alpha-amylase"/>
    <property type="match status" value="1"/>
</dbReference>
<reference evidence="5" key="2">
    <citation type="journal article" date="2021" name="PeerJ">
        <title>Extensive microbial diversity within the chicken gut microbiome revealed by metagenomics and culture.</title>
        <authorList>
            <person name="Gilroy R."/>
            <person name="Ravi A."/>
            <person name="Getino M."/>
            <person name="Pursley I."/>
            <person name="Horton D.L."/>
            <person name="Alikhan N.F."/>
            <person name="Baker D."/>
            <person name="Gharbi K."/>
            <person name="Hall N."/>
            <person name="Watson M."/>
            <person name="Adriaenssens E.M."/>
            <person name="Foster-Nyarko E."/>
            <person name="Jarju S."/>
            <person name="Secka A."/>
            <person name="Antonio M."/>
            <person name="Oren A."/>
            <person name="Chaudhuri R.R."/>
            <person name="La Ragione R."/>
            <person name="Hildebrand F."/>
            <person name="Pallen M.J."/>
        </authorList>
    </citation>
    <scope>NUCLEOTIDE SEQUENCE</scope>
    <source>
        <strain evidence="5">ChiGjej3B3-7149</strain>
    </source>
</reference>
<comment type="similarity">
    <text evidence="1">Belongs to the glycosyl hydrolase 13 family.</text>
</comment>
<dbReference type="SUPFAM" id="SSF81296">
    <property type="entry name" value="E set domains"/>
    <property type="match status" value="1"/>
</dbReference>
<dbReference type="Gene3D" id="3.90.400.10">
    <property type="entry name" value="Oligo-1,6-glucosidase, Domain 2"/>
    <property type="match status" value="1"/>
</dbReference>
<dbReference type="InterPro" id="IPR006047">
    <property type="entry name" value="GH13_cat_dom"/>
</dbReference>
<protein>
    <submittedName>
        <fullName evidence="5">Glycoside hydrolase family 13 protein</fullName>
    </submittedName>
</protein>